<evidence type="ECO:0000313" key="1">
    <source>
        <dbReference type="EMBL" id="CAC5414630.1"/>
    </source>
</evidence>
<reference evidence="1 2" key="1">
    <citation type="submission" date="2020-06" db="EMBL/GenBank/DDBJ databases">
        <authorList>
            <person name="Li R."/>
            <person name="Bekaert M."/>
        </authorList>
    </citation>
    <scope>NUCLEOTIDE SEQUENCE [LARGE SCALE GENOMIC DNA]</scope>
    <source>
        <strain evidence="2">wild</strain>
    </source>
</reference>
<dbReference type="OrthoDB" id="6113457at2759"/>
<gene>
    <name evidence="1" type="ORF">MCOR_47396</name>
</gene>
<proteinExistence type="predicted"/>
<accession>A0A6J8E2F7</accession>
<name>A0A6J8E2F7_MYTCO</name>
<dbReference type="EMBL" id="CACVKT020008351">
    <property type="protein sequence ID" value="CAC5414630.1"/>
    <property type="molecule type" value="Genomic_DNA"/>
</dbReference>
<keyword evidence="2" id="KW-1185">Reference proteome</keyword>
<organism evidence="1 2">
    <name type="scientific">Mytilus coruscus</name>
    <name type="common">Sea mussel</name>
    <dbReference type="NCBI Taxonomy" id="42192"/>
    <lineage>
        <taxon>Eukaryota</taxon>
        <taxon>Metazoa</taxon>
        <taxon>Spiralia</taxon>
        <taxon>Lophotrochozoa</taxon>
        <taxon>Mollusca</taxon>
        <taxon>Bivalvia</taxon>
        <taxon>Autobranchia</taxon>
        <taxon>Pteriomorphia</taxon>
        <taxon>Mytilida</taxon>
        <taxon>Mytiloidea</taxon>
        <taxon>Mytilidae</taxon>
        <taxon>Mytilinae</taxon>
        <taxon>Mytilus</taxon>
    </lineage>
</organism>
<sequence>MDLNYPANSKLVDKGRQHRLTQVTKGNYPKNSCDGLFLNLAFTNHKHYLYLWEFAHVGLRPNMVRSRMAEGGSPLNSLPDTPCKERDFFGAEIWENLRSKHTMLSYWRRGLTEVLKDHEFDEAEGKKVINFLLSNFRFAILAAKENGPGATVKILYNLVPNHLNLVSWIRILVGMNLVLEEPDTNNDIRLIGITLSKKHKIEMIIKTLEEFSRLLVLLKDCNWQVLQTILDMDQGYPMALLEILDYCKVHDIAPVSKQKNLKILYEIDLFSMRQLGFYRANPTEPVSWSRPATNAHLTFISILYALYGSLIREFPHSNNFHSLPVL</sequence>
<evidence type="ECO:0000313" key="2">
    <source>
        <dbReference type="Proteomes" id="UP000507470"/>
    </source>
</evidence>
<protein>
    <submittedName>
        <fullName evidence="1">Uncharacterized protein</fullName>
    </submittedName>
</protein>
<dbReference type="AlphaFoldDB" id="A0A6J8E2F7"/>
<dbReference type="Proteomes" id="UP000507470">
    <property type="component" value="Unassembled WGS sequence"/>
</dbReference>